<dbReference type="PANTHER" id="PTHR42789:SF1">
    <property type="entry name" value="D-ISOMER SPECIFIC 2-HYDROXYACID DEHYDROGENASE FAMILY PROTEIN (AFU_ORTHOLOGUE AFUA_6G10090)"/>
    <property type="match status" value="1"/>
</dbReference>
<reference evidence="7" key="1">
    <citation type="submission" date="2021-03" db="EMBL/GenBank/DDBJ databases">
        <authorList>
            <person name="Kanchanasin P."/>
            <person name="Saeng-In P."/>
            <person name="Phongsopitanun W."/>
            <person name="Yuki M."/>
            <person name="Kudo T."/>
            <person name="Ohkuma M."/>
            <person name="Tanasupawat S."/>
        </authorList>
    </citation>
    <scope>NUCLEOTIDE SEQUENCE</scope>
    <source>
        <strain evidence="7">GKU 128</strain>
    </source>
</reference>
<evidence type="ECO:0000259" key="6">
    <source>
        <dbReference type="Pfam" id="PF02826"/>
    </source>
</evidence>
<evidence type="ECO:0000313" key="8">
    <source>
        <dbReference type="Proteomes" id="UP000669179"/>
    </source>
</evidence>
<evidence type="ECO:0000313" key="7">
    <source>
        <dbReference type="EMBL" id="MBO2447514.1"/>
    </source>
</evidence>
<dbReference type="InterPro" id="IPR036291">
    <property type="entry name" value="NAD(P)-bd_dom_sf"/>
</dbReference>
<evidence type="ECO:0000259" key="5">
    <source>
        <dbReference type="Pfam" id="PF00389"/>
    </source>
</evidence>
<comment type="similarity">
    <text evidence="1 4">Belongs to the D-isomer specific 2-hydroxyacid dehydrogenase family.</text>
</comment>
<evidence type="ECO:0000256" key="2">
    <source>
        <dbReference type="ARBA" id="ARBA00023002"/>
    </source>
</evidence>
<dbReference type="Pfam" id="PF00389">
    <property type="entry name" value="2-Hacid_dh"/>
    <property type="match status" value="1"/>
</dbReference>
<dbReference type="EMBL" id="JAGEOJ010000004">
    <property type="protein sequence ID" value="MBO2447514.1"/>
    <property type="molecule type" value="Genomic_DNA"/>
</dbReference>
<sequence length="334" mass="35662">MSDKRGRALVLAAMRGPGWEQIGKLTEDVVYDPAAEQRPFRLYQAADLARRIEETGATLLITEGDEVSGPVLDLPLELIGVTRSDPVNVDVAAATERGIPVLHTPGRDADAVAELTVALLFAVARGVVTADREVRAGAVYDGGVIPYQRHRAWQLAGRTFGVVGMGAVGRAVWWRMEGLGMRVIGCDPNVPGATHRLPELIGASDVVSVHAALNDETRGMIGERQFSAMREGAIYLNTARAELHDTDALVDVLASGHLAGAGLDHFAGEWLDPGHPLAALPNVVLTPHIGGATYDAEDNHARVLAEDIERMRAGELPLHCVNPEVFEVGDAAPR</sequence>
<keyword evidence="3" id="KW-0520">NAD</keyword>
<dbReference type="InterPro" id="IPR050857">
    <property type="entry name" value="D-2-hydroxyacid_DH"/>
</dbReference>
<dbReference type="InterPro" id="IPR006140">
    <property type="entry name" value="D-isomer_DH_NAD-bd"/>
</dbReference>
<keyword evidence="8" id="KW-1185">Reference proteome</keyword>
<comment type="caution">
    <text evidence="7">The sequence shown here is derived from an EMBL/GenBank/DDBJ whole genome shotgun (WGS) entry which is preliminary data.</text>
</comment>
<dbReference type="PANTHER" id="PTHR42789">
    <property type="entry name" value="D-ISOMER SPECIFIC 2-HYDROXYACID DEHYDROGENASE FAMILY PROTEIN (AFU_ORTHOLOGUE AFUA_6G10090)"/>
    <property type="match status" value="1"/>
</dbReference>
<keyword evidence="2 4" id="KW-0560">Oxidoreductase</keyword>
<dbReference type="RefSeq" id="WP_208255158.1">
    <property type="nucleotide sequence ID" value="NZ_JAGEOJ010000004.1"/>
</dbReference>
<dbReference type="Gene3D" id="3.40.50.720">
    <property type="entry name" value="NAD(P)-binding Rossmann-like Domain"/>
    <property type="match status" value="2"/>
</dbReference>
<evidence type="ECO:0000256" key="1">
    <source>
        <dbReference type="ARBA" id="ARBA00005854"/>
    </source>
</evidence>
<feature type="domain" description="D-isomer specific 2-hydroxyacid dehydrogenase catalytic" evidence="5">
    <location>
        <begin position="66"/>
        <end position="322"/>
    </location>
</feature>
<evidence type="ECO:0000256" key="3">
    <source>
        <dbReference type="ARBA" id="ARBA00023027"/>
    </source>
</evidence>
<accession>A0A939PE11</accession>
<dbReference type="SUPFAM" id="SSF52283">
    <property type="entry name" value="Formate/glycerate dehydrogenase catalytic domain-like"/>
    <property type="match status" value="1"/>
</dbReference>
<gene>
    <name evidence="7" type="ORF">J4573_10480</name>
</gene>
<evidence type="ECO:0000256" key="4">
    <source>
        <dbReference type="RuleBase" id="RU003719"/>
    </source>
</evidence>
<name>A0A939PE11_9ACTN</name>
<organism evidence="7 8">
    <name type="scientific">Actinomadura barringtoniae</name>
    <dbReference type="NCBI Taxonomy" id="1427535"/>
    <lineage>
        <taxon>Bacteria</taxon>
        <taxon>Bacillati</taxon>
        <taxon>Actinomycetota</taxon>
        <taxon>Actinomycetes</taxon>
        <taxon>Streptosporangiales</taxon>
        <taxon>Thermomonosporaceae</taxon>
        <taxon>Actinomadura</taxon>
    </lineage>
</organism>
<dbReference type="SUPFAM" id="SSF51735">
    <property type="entry name" value="NAD(P)-binding Rossmann-fold domains"/>
    <property type="match status" value="1"/>
</dbReference>
<dbReference type="Pfam" id="PF02826">
    <property type="entry name" value="2-Hacid_dh_C"/>
    <property type="match status" value="1"/>
</dbReference>
<protein>
    <recommendedName>
        <fullName evidence="9">3-phosphoglycerate dehydrogenase</fullName>
    </recommendedName>
</protein>
<feature type="domain" description="D-isomer specific 2-hydroxyacid dehydrogenase NAD-binding" evidence="6">
    <location>
        <begin position="117"/>
        <end position="290"/>
    </location>
</feature>
<dbReference type="InterPro" id="IPR006139">
    <property type="entry name" value="D-isomer_2_OHA_DH_cat_dom"/>
</dbReference>
<dbReference type="Proteomes" id="UP000669179">
    <property type="component" value="Unassembled WGS sequence"/>
</dbReference>
<dbReference type="GO" id="GO:0051287">
    <property type="term" value="F:NAD binding"/>
    <property type="evidence" value="ECO:0007669"/>
    <property type="project" value="InterPro"/>
</dbReference>
<dbReference type="GO" id="GO:0016616">
    <property type="term" value="F:oxidoreductase activity, acting on the CH-OH group of donors, NAD or NADP as acceptor"/>
    <property type="evidence" value="ECO:0007669"/>
    <property type="project" value="InterPro"/>
</dbReference>
<proteinExistence type="inferred from homology"/>
<evidence type="ECO:0008006" key="9">
    <source>
        <dbReference type="Google" id="ProtNLM"/>
    </source>
</evidence>
<dbReference type="AlphaFoldDB" id="A0A939PE11"/>